<dbReference type="Pfam" id="PF00990">
    <property type="entry name" value="GGDEF"/>
    <property type="match status" value="1"/>
</dbReference>
<evidence type="ECO:0000259" key="3">
    <source>
        <dbReference type="PROSITE" id="PS50887"/>
    </source>
</evidence>
<dbReference type="SUPFAM" id="SSF55073">
    <property type="entry name" value="Nucleotide cyclase"/>
    <property type="match status" value="1"/>
</dbReference>
<evidence type="ECO:0000256" key="1">
    <source>
        <dbReference type="PROSITE-ProRule" id="PRU00169"/>
    </source>
</evidence>
<feature type="domain" description="Response regulatory" evidence="2">
    <location>
        <begin position="11"/>
        <end position="126"/>
    </location>
</feature>
<dbReference type="InterPro" id="IPR052163">
    <property type="entry name" value="DGC-Regulatory_Protein"/>
</dbReference>
<dbReference type="InterPro" id="IPR000160">
    <property type="entry name" value="GGDEF_dom"/>
</dbReference>
<dbReference type="SUPFAM" id="SSF52172">
    <property type="entry name" value="CheY-like"/>
    <property type="match status" value="1"/>
</dbReference>
<dbReference type="SMART" id="SM00267">
    <property type="entry name" value="GGDEF"/>
    <property type="match status" value="1"/>
</dbReference>
<dbReference type="Gene3D" id="3.30.70.270">
    <property type="match status" value="1"/>
</dbReference>
<feature type="modified residue" description="4-aspartylphosphate" evidence="1">
    <location>
        <position position="61"/>
    </location>
</feature>
<dbReference type="RefSeq" id="WP_223904055.1">
    <property type="nucleotide sequence ID" value="NZ_AP024238.1"/>
</dbReference>
<keyword evidence="5" id="KW-1185">Reference proteome</keyword>
<dbReference type="CDD" id="cd17551">
    <property type="entry name" value="REC_RpfG-like"/>
    <property type="match status" value="1"/>
</dbReference>
<dbReference type="PANTHER" id="PTHR46663:SF2">
    <property type="entry name" value="GGDEF DOMAIN-CONTAINING PROTEIN"/>
    <property type="match status" value="1"/>
</dbReference>
<sequence length="321" mass="35511">MLSEAAVLAAHILIVDDQPANVLLLEQLLRQVGYTNLSSTRDPYAVCELHRNQHFDLILLDLQMPGMDGFQVLADLQQTEDQGYVPVLAITVQPGHKLRALASGAKDFIAKPFDMVELKARIHNMLEVRLLYTQLAQSNLALKALALHDPLTQLPNRRLLLDRLRQAQLSSSRTHRHCALMFLDIDHFKQLNDTLGHDAGDALLLQVSQRLLGSARSGDTVARLGGDEFVVLMNALSTRVALASKQAQAMARKMHKTLRQTYRLNGQAYHTSLSIGVVIFMGDTESINNLLKKADQAMYQAKADDSQGVCFDVPTPATTSV</sequence>
<dbReference type="CDD" id="cd01949">
    <property type="entry name" value="GGDEF"/>
    <property type="match status" value="1"/>
</dbReference>
<dbReference type="Pfam" id="PF00072">
    <property type="entry name" value="Response_reg"/>
    <property type="match status" value="1"/>
</dbReference>
<dbReference type="InterPro" id="IPR029787">
    <property type="entry name" value="Nucleotide_cyclase"/>
</dbReference>
<dbReference type="NCBIfam" id="TIGR00254">
    <property type="entry name" value="GGDEF"/>
    <property type="match status" value="1"/>
</dbReference>
<dbReference type="EMBL" id="AP024238">
    <property type="protein sequence ID" value="BCO28060.1"/>
    <property type="molecule type" value="Genomic_DNA"/>
</dbReference>
<protein>
    <submittedName>
        <fullName evidence="4">Regulator of RpoS</fullName>
    </submittedName>
</protein>
<gene>
    <name evidence="4" type="ORF">MIZ03_2953</name>
</gene>
<dbReference type="PROSITE" id="PS50110">
    <property type="entry name" value="RESPONSE_REGULATORY"/>
    <property type="match status" value="1"/>
</dbReference>
<dbReference type="Gene3D" id="3.40.50.2300">
    <property type="match status" value="1"/>
</dbReference>
<dbReference type="SMART" id="SM00448">
    <property type="entry name" value="REC"/>
    <property type="match status" value="1"/>
</dbReference>
<name>A0ABM7MP76_9BURK</name>
<dbReference type="InterPro" id="IPR043128">
    <property type="entry name" value="Rev_trsase/Diguanyl_cyclase"/>
</dbReference>
<accession>A0ABM7MP76</accession>
<dbReference type="PANTHER" id="PTHR46663">
    <property type="entry name" value="DIGUANYLATE CYCLASE DGCT-RELATED"/>
    <property type="match status" value="1"/>
</dbReference>
<evidence type="ECO:0000313" key="5">
    <source>
        <dbReference type="Proteomes" id="UP000824366"/>
    </source>
</evidence>
<feature type="domain" description="GGDEF" evidence="3">
    <location>
        <begin position="176"/>
        <end position="314"/>
    </location>
</feature>
<evidence type="ECO:0000313" key="4">
    <source>
        <dbReference type="EMBL" id="BCO28060.1"/>
    </source>
</evidence>
<proteinExistence type="predicted"/>
<organism evidence="4 5">
    <name type="scientific">Rhodoferax lithotrophicus</name>
    <dbReference type="NCBI Taxonomy" id="2798804"/>
    <lineage>
        <taxon>Bacteria</taxon>
        <taxon>Pseudomonadati</taxon>
        <taxon>Pseudomonadota</taxon>
        <taxon>Betaproteobacteria</taxon>
        <taxon>Burkholderiales</taxon>
        <taxon>Comamonadaceae</taxon>
        <taxon>Rhodoferax</taxon>
    </lineage>
</organism>
<reference evidence="4 5" key="1">
    <citation type="journal article" date="2021" name="Microbiol. Spectr.">
        <title>A Single Bacterium Capable of Oxidation and Reduction of Iron at Circumneutral pH.</title>
        <authorList>
            <person name="Kato S."/>
            <person name="Ohkuma M."/>
        </authorList>
    </citation>
    <scope>NUCLEOTIDE SEQUENCE [LARGE SCALE GENOMIC DNA]</scope>
    <source>
        <strain evidence="4 5">MIZ03</strain>
    </source>
</reference>
<dbReference type="PROSITE" id="PS50887">
    <property type="entry name" value="GGDEF"/>
    <property type="match status" value="1"/>
</dbReference>
<evidence type="ECO:0000259" key="2">
    <source>
        <dbReference type="PROSITE" id="PS50110"/>
    </source>
</evidence>
<dbReference type="InterPro" id="IPR011006">
    <property type="entry name" value="CheY-like_superfamily"/>
</dbReference>
<dbReference type="InterPro" id="IPR001789">
    <property type="entry name" value="Sig_transdc_resp-reg_receiver"/>
</dbReference>
<keyword evidence="1" id="KW-0597">Phosphoprotein</keyword>
<dbReference type="Proteomes" id="UP000824366">
    <property type="component" value="Chromosome"/>
</dbReference>